<dbReference type="Gene3D" id="3.20.20.70">
    <property type="entry name" value="Aldolase class I"/>
    <property type="match status" value="1"/>
</dbReference>
<evidence type="ECO:0000256" key="3">
    <source>
        <dbReference type="ARBA" id="ARBA00022643"/>
    </source>
</evidence>
<comment type="similarity">
    <text evidence="2">Belongs to the NADH:flavin oxidoreductase/NADH oxidase family.</text>
</comment>
<dbReference type="PANTHER" id="PTHR22893">
    <property type="entry name" value="NADH OXIDOREDUCTASE-RELATED"/>
    <property type="match status" value="1"/>
</dbReference>
<dbReference type="CDD" id="cd02933">
    <property type="entry name" value="OYE_like_FMN"/>
    <property type="match status" value="1"/>
</dbReference>
<evidence type="ECO:0000256" key="4">
    <source>
        <dbReference type="ARBA" id="ARBA00023002"/>
    </source>
</evidence>
<reference evidence="6 8" key="1">
    <citation type="journal article" date="2008" name="Science">
        <title>The Physcomitrella genome reveals evolutionary insights into the conquest of land by plants.</title>
        <authorList>
            <person name="Rensing S."/>
            <person name="Lang D."/>
            <person name="Zimmer A."/>
            <person name="Terry A."/>
            <person name="Salamov A."/>
            <person name="Shapiro H."/>
            <person name="Nishiyama T."/>
            <person name="Perroud P.-F."/>
            <person name="Lindquist E."/>
            <person name="Kamisugi Y."/>
            <person name="Tanahashi T."/>
            <person name="Sakakibara K."/>
            <person name="Fujita T."/>
            <person name="Oishi K."/>
            <person name="Shin-I T."/>
            <person name="Kuroki Y."/>
            <person name="Toyoda A."/>
            <person name="Suzuki Y."/>
            <person name="Hashimoto A."/>
            <person name="Yamaguchi K."/>
            <person name="Sugano A."/>
            <person name="Kohara Y."/>
            <person name="Fujiyama A."/>
            <person name="Anterola A."/>
            <person name="Aoki S."/>
            <person name="Ashton N."/>
            <person name="Barbazuk W.B."/>
            <person name="Barker E."/>
            <person name="Bennetzen J."/>
            <person name="Bezanilla M."/>
            <person name="Blankenship R."/>
            <person name="Cho S.H."/>
            <person name="Dutcher S."/>
            <person name="Estelle M."/>
            <person name="Fawcett J.A."/>
            <person name="Gundlach H."/>
            <person name="Hanada K."/>
            <person name="Heyl A."/>
            <person name="Hicks K.A."/>
            <person name="Hugh J."/>
            <person name="Lohr M."/>
            <person name="Mayer K."/>
            <person name="Melkozernov A."/>
            <person name="Murata T."/>
            <person name="Nelson D."/>
            <person name="Pils B."/>
            <person name="Prigge M."/>
            <person name="Reiss B."/>
            <person name="Renner T."/>
            <person name="Rombauts S."/>
            <person name="Rushton P."/>
            <person name="Sanderfoot A."/>
            <person name="Schween G."/>
            <person name="Shiu S.-H."/>
            <person name="Stueber K."/>
            <person name="Theodoulou F.L."/>
            <person name="Tu H."/>
            <person name="Van de Peer Y."/>
            <person name="Verrier P.J."/>
            <person name="Waters E."/>
            <person name="Wood A."/>
            <person name="Yang L."/>
            <person name="Cove D."/>
            <person name="Cuming A."/>
            <person name="Hasebe M."/>
            <person name="Lucas S."/>
            <person name="Mishler D.B."/>
            <person name="Reski R."/>
            <person name="Grigoriev I."/>
            <person name="Quatrano R.S."/>
            <person name="Boore J.L."/>
        </authorList>
    </citation>
    <scope>NUCLEOTIDE SEQUENCE [LARGE SCALE GENOMIC DNA]</scope>
    <source>
        <strain evidence="7 8">cv. Gransden 2004</strain>
    </source>
</reference>
<protein>
    <recommendedName>
        <fullName evidence="5">NADH:flavin oxidoreductase/NADH oxidase N-terminal domain-containing protein</fullName>
    </recommendedName>
</protein>
<dbReference type="PaxDb" id="3218-PP1S62_139V6.1"/>
<gene>
    <name evidence="7" type="primary">LOC112285305</name>
    <name evidence="6" type="ORF">PHYPA_011424</name>
</gene>
<dbReference type="Gramene" id="Pp3c8_12170V3.2">
    <property type="protein sequence ID" value="Pp3c8_12170V3.2"/>
    <property type="gene ID" value="Pp3c8_12170"/>
</dbReference>
<keyword evidence="8" id="KW-1185">Reference proteome</keyword>
<dbReference type="OrthoDB" id="1663137at2759"/>
<dbReference type="AlphaFoldDB" id="A0A2K1K6Y4"/>
<evidence type="ECO:0000259" key="5">
    <source>
        <dbReference type="Pfam" id="PF00724"/>
    </source>
</evidence>
<keyword evidence="3" id="KW-0288">FMN</keyword>
<evidence type="ECO:0000313" key="8">
    <source>
        <dbReference type="Proteomes" id="UP000006727"/>
    </source>
</evidence>
<dbReference type="FunFam" id="3.20.20.70:FF:000059">
    <property type="entry name" value="N-ethylmaleimide reductase, FMN-linked"/>
    <property type="match status" value="1"/>
</dbReference>
<dbReference type="InterPro" id="IPR013785">
    <property type="entry name" value="Aldolase_TIM"/>
</dbReference>
<evidence type="ECO:0000256" key="1">
    <source>
        <dbReference type="ARBA" id="ARBA00001917"/>
    </source>
</evidence>
<keyword evidence="3" id="KW-0285">Flavoprotein</keyword>
<dbReference type="GO" id="GO:0016628">
    <property type="term" value="F:oxidoreductase activity, acting on the CH-CH group of donors, NAD or NADP as acceptor"/>
    <property type="evidence" value="ECO:0007669"/>
    <property type="project" value="UniProtKB-ARBA"/>
</dbReference>
<dbReference type="EnsemblPlants" id="Pp3c8_12170V3.1">
    <property type="protein sequence ID" value="Pp3c8_12170V3.1"/>
    <property type="gene ID" value="Pp3c8_12170"/>
</dbReference>
<dbReference type="GO" id="GO:0010181">
    <property type="term" value="F:FMN binding"/>
    <property type="evidence" value="ECO:0007669"/>
    <property type="project" value="InterPro"/>
</dbReference>
<dbReference type="OMA" id="CNDESSK"/>
<keyword evidence="4" id="KW-0560">Oxidoreductase</keyword>
<reference evidence="7" key="3">
    <citation type="submission" date="2020-12" db="UniProtKB">
        <authorList>
            <consortium name="EnsemblPlants"/>
        </authorList>
    </citation>
    <scope>IDENTIFICATION</scope>
</reference>
<reference evidence="6 8" key="2">
    <citation type="journal article" date="2018" name="Plant J.">
        <title>The Physcomitrella patens chromosome-scale assembly reveals moss genome structure and evolution.</title>
        <authorList>
            <person name="Lang D."/>
            <person name="Ullrich K.K."/>
            <person name="Murat F."/>
            <person name="Fuchs J."/>
            <person name="Jenkins J."/>
            <person name="Haas F.B."/>
            <person name="Piednoel M."/>
            <person name="Gundlach H."/>
            <person name="Van Bel M."/>
            <person name="Meyberg R."/>
            <person name="Vives C."/>
            <person name="Morata J."/>
            <person name="Symeonidi A."/>
            <person name="Hiss M."/>
            <person name="Muchero W."/>
            <person name="Kamisugi Y."/>
            <person name="Saleh O."/>
            <person name="Blanc G."/>
            <person name="Decker E.L."/>
            <person name="van Gessel N."/>
            <person name="Grimwood J."/>
            <person name="Hayes R.D."/>
            <person name="Graham S.W."/>
            <person name="Gunter L.E."/>
            <person name="McDaniel S.F."/>
            <person name="Hoernstein S.N.W."/>
            <person name="Larsson A."/>
            <person name="Li F.W."/>
            <person name="Perroud P.F."/>
            <person name="Phillips J."/>
            <person name="Ranjan P."/>
            <person name="Rokshar D.S."/>
            <person name="Rothfels C.J."/>
            <person name="Schneider L."/>
            <person name="Shu S."/>
            <person name="Stevenson D.W."/>
            <person name="Thummler F."/>
            <person name="Tillich M."/>
            <person name="Villarreal Aguilar J.C."/>
            <person name="Widiez T."/>
            <person name="Wong G.K."/>
            <person name="Wymore A."/>
            <person name="Zhang Y."/>
            <person name="Zimmer A.D."/>
            <person name="Quatrano R.S."/>
            <person name="Mayer K.F.X."/>
            <person name="Goodstein D."/>
            <person name="Casacuberta J.M."/>
            <person name="Vandepoele K."/>
            <person name="Reski R."/>
            <person name="Cuming A.C."/>
            <person name="Tuskan G.A."/>
            <person name="Maumus F."/>
            <person name="Salse J."/>
            <person name="Schmutz J."/>
            <person name="Rensing S.A."/>
        </authorList>
    </citation>
    <scope>NUCLEOTIDE SEQUENCE [LARGE SCALE GENOMIC DNA]</scope>
    <source>
        <strain evidence="7 8">cv. Gransden 2004</strain>
    </source>
</reference>
<dbReference type="InterPro" id="IPR001155">
    <property type="entry name" value="OxRdtase_FMN_N"/>
</dbReference>
<dbReference type="RefSeq" id="XP_024381762.1">
    <property type="nucleotide sequence ID" value="XM_024525994.2"/>
</dbReference>
<dbReference type="SUPFAM" id="SSF51395">
    <property type="entry name" value="FMN-linked oxidoreductases"/>
    <property type="match status" value="1"/>
</dbReference>
<dbReference type="GO" id="GO:0016491">
    <property type="term" value="F:oxidoreductase activity"/>
    <property type="evidence" value="ECO:0000318"/>
    <property type="project" value="GO_Central"/>
</dbReference>
<comment type="cofactor">
    <cofactor evidence="1">
        <name>FMN</name>
        <dbReference type="ChEBI" id="CHEBI:58210"/>
    </cofactor>
</comment>
<evidence type="ECO:0000313" key="6">
    <source>
        <dbReference type="EMBL" id="PNR49528.1"/>
    </source>
</evidence>
<dbReference type="EMBL" id="ABEU02000008">
    <property type="protein sequence ID" value="PNR49528.1"/>
    <property type="molecule type" value="Genomic_DNA"/>
</dbReference>
<name>A0A2K1K6Y4_PHYPA</name>
<accession>A0A2K1K6Y4</accession>
<proteinExistence type="inferred from homology"/>
<dbReference type="GO" id="GO:0005829">
    <property type="term" value="C:cytosol"/>
    <property type="evidence" value="ECO:0007669"/>
    <property type="project" value="UniProtKB-ARBA"/>
</dbReference>
<dbReference type="Proteomes" id="UP000006727">
    <property type="component" value="Chromosome 8"/>
</dbReference>
<dbReference type="GeneID" id="112285305"/>
<dbReference type="Pfam" id="PF00724">
    <property type="entry name" value="Oxidored_FMN"/>
    <property type="match status" value="1"/>
</dbReference>
<dbReference type="InterPro" id="IPR045247">
    <property type="entry name" value="Oye-like"/>
</dbReference>
<sequence>MNYTAISMCNDESSKVCTTTTTDSEPVDENPLFWPLQVGSMTLNHRVVLAPMTRCRAIGGVPQDAHVEHYMQRATPGGLLITEANAVAPEGYGFAHTPGIFTEEQVNAWRKVVDAVHVKGCYIYCQIWHVGRASHKYHQPNGAAPVSPTSIGIQTPFLFRLSGGKMVPFSEPRALATHEIPPILQQFKQAAKNAIAAGFDGVELHAAHGYLLDQFLKDGINDRKDEYGGSLENRCRFLFDIVTAITAEIGSQRTSVRISPIIDHIGATDSNPVALGVHLARNLSRFNLAYLHVTEPRFHAQGVSDTQLNCKIFRDQYEGVFMCTGGYTREEGMKAIRTGYTDLISYGRLFLANPDLPSRFYFDLELNEYDRSTFYTHDPYVGYIDYPQATTTTFDKGVPLTNDGRFCLAKPIPAIQVENV</sequence>
<evidence type="ECO:0000256" key="2">
    <source>
        <dbReference type="ARBA" id="ARBA00005979"/>
    </source>
</evidence>
<dbReference type="Gramene" id="Pp3c8_12170V3.1">
    <property type="protein sequence ID" value="Pp3c8_12170V3.1"/>
    <property type="gene ID" value="Pp3c8_12170"/>
</dbReference>
<evidence type="ECO:0000313" key="7">
    <source>
        <dbReference type="EnsemblPlants" id="Pp3c8_12170V3.1"/>
    </source>
</evidence>
<feature type="domain" description="NADH:flavin oxidoreductase/NADH oxidase N-terminal" evidence="5">
    <location>
        <begin position="32"/>
        <end position="365"/>
    </location>
</feature>
<dbReference type="EnsemblPlants" id="Pp3c8_12170V3.2">
    <property type="protein sequence ID" value="Pp3c8_12170V3.2"/>
    <property type="gene ID" value="Pp3c8_12170"/>
</dbReference>
<organism evidence="6">
    <name type="scientific">Physcomitrium patens</name>
    <name type="common">Spreading-leaved earth moss</name>
    <name type="synonym">Physcomitrella patens</name>
    <dbReference type="NCBI Taxonomy" id="3218"/>
    <lineage>
        <taxon>Eukaryota</taxon>
        <taxon>Viridiplantae</taxon>
        <taxon>Streptophyta</taxon>
        <taxon>Embryophyta</taxon>
        <taxon>Bryophyta</taxon>
        <taxon>Bryophytina</taxon>
        <taxon>Bryopsida</taxon>
        <taxon>Funariidae</taxon>
        <taxon>Funariales</taxon>
        <taxon>Funariaceae</taxon>
        <taxon>Physcomitrium</taxon>
    </lineage>
</organism>
<dbReference type="STRING" id="3218.A0A2K1K6Y4"/>
<dbReference type="PANTHER" id="PTHR22893:SF112">
    <property type="entry name" value="12-OXOPHYTODIENOATE REDUCTASE 3"/>
    <property type="match status" value="1"/>
</dbReference>